<gene>
    <name evidence="2" type="ORF">JCM19235_5670</name>
</gene>
<evidence type="ECO:0000313" key="3">
    <source>
        <dbReference type="Proteomes" id="UP000029228"/>
    </source>
</evidence>
<sequence length="67" mass="6878">MFQSLFSRSPVSTAILATSLGLAAFGAHAADAAENSTSVAPYIVNGNVATLMTIAHSSHCFPIQQAI</sequence>
<feature type="signal peptide" evidence="1">
    <location>
        <begin position="1"/>
        <end position="29"/>
    </location>
</feature>
<dbReference type="AlphaFoldDB" id="A0A090RPC6"/>
<accession>A0A090RPC6</accession>
<dbReference type="Proteomes" id="UP000029228">
    <property type="component" value="Unassembled WGS sequence"/>
</dbReference>
<protein>
    <submittedName>
        <fullName evidence="2">Uncharacterized protein</fullName>
    </submittedName>
</protein>
<dbReference type="EMBL" id="BBMR01000001">
    <property type="protein sequence ID" value="GAL17121.1"/>
    <property type="molecule type" value="Genomic_DNA"/>
</dbReference>
<keyword evidence="3" id="KW-1185">Reference proteome</keyword>
<comment type="caution">
    <text evidence="2">The sequence shown here is derived from an EMBL/GenBank/DDBJ whole genome shotgun (WGS) entry which is preliminary data.</text>
</comment>
<dbReference type="STRING" id="990268.JCM19235_5670"/>
<keyword evidence="1" id="KW-0732">Signal</keyword>
<reference evidence="2 3" key="1">
    <citation type="submission" date="2014-09" db="EMBL/GenBank/DDBJ databases">
        <title>Vibrio maritimus JCM 19235. (C45) whole genome shotgun sequence.</title>
        <authorList>
            <person name="Sawabe T."/>
            <person name="Meirelles P."/>
            <person name="Nakanishi M."/>
            <person name="Sayaka M."/>
            <person name="Hattori M."/>
            <person name="Ohkuma M."/>
        </authorList>
    </citation>
    <scope>NUCLEOTIDE SEQUENCE [LARGE SCALE GENOMIC DNA]</scope>
    <source>
        <strain evidence="3">JCM19235</strain>
    </source>
</reference>
<organism evidence="2 3">
    <name type="scientific">Vibrio maritimus</name>
    <dbReference type="NCBI Taxonomy" id="990268"/>
    <lineage>
        <taxon>Bacteria</taxon>
        <taxon>Pseudomonadati</taxon>
        <taxon>Pseudomonadota</taxon>
        <taxon>Gammaproteobacteria</taxon>
        <taxon>Vibrionales</taxon>
        <taxon>Vibrionaceae</taxon>
        <taxon>Vibrio</taxon>
    </lineage>
</organism>
<feature type="chain" id="PRO_5001863846" evidence="1">
    <location>
        <begin position="30"/>
        <end position="67"/>
    </location>
</feature>
<evidence type="ECO:0000313" key="2">
    <source>
        <dbReference type="EMBL" id="GAL17121.1"/>
    </source>
</evidence>
<name>A0A090RPC6_9VIBR</name>
<evidence type="ECO:0000256" key="1">
    <source>
        <dbReference type="SAM" id="SignalP"/>
    </source>
</evidence>
<proteinExistence type="predicted"/>